<dbReference type="EMBL" id="JAUJEB010000003">
    <property type="protein sequence ID" value="MDN5213494.1"/>
    <property type="molecule type" value="Genomic_DNA"/>
</dbReference>
<dbReference type="InterPro" id="IPR007627">
    <property type="entry name" value="RNA_pol_sigma70_r2"/>
</dbReference>
<dbReference type="Pfam" id="PF08281">
    <property type="entry name" value="Sigma70_r4_2"/>
    <property type="match status" value="1"/>
</dbReference>
<dbReference type="InterPro" id="IPR014284">
    <property type="entry name" value="RNA_pol_sigma-70_dom"/>
</dbReference>
<dbReference type="PANTHER" id="PTHR43133">
    <property type="entry name" value="RNA POLYMERASE ECF-TYPE SIGMA FACTO"/>
    <property type="match status" value="1"/>
</dbReference>
<name>A0ABT8L6W1_9BACT</name>
<evidence type="ECO:0000256" key="4">
    <source>
        <dbReference type="ARBA" id="ARBA00023163"/>
    </source>
</evidence>
<protein>
    <submittedName>
        <fullName evidence="8">RNA polymerase sigma-70 factor</fullName>
    </submittedName>
</protein>
<dbReference type="SUPFAM" id="SSF88946">
    <property type="entry name" value="Sigma2 domain of RNA polymerase sigma factors"/>
    <property type="match status" value="1"/>
</dbReference>
<gene>
    <name evidence="8" type="ORF">QQ020_15595</name>
</gene>
<evidence type="ECO:0000259" key="6">
    <source>
        <dbReference type="Pfam" id="PF04542"/>
    </source>
</evidence>
<organism evidence="8 9">
    <name type="scientific">Agaribacillus aureus</name>
    <dbReference type="NCBI Taxonomy" id="3051825"/>
    <lineage>
        <taxon>Bacteria</taxon>
        <taxon>Pseudomonadati</taxon>
        <taxon>Bacteroidota</taxon>
        <taxon>Cytophagia</taxon>
        <taxon>Cytophagales</taxon>
        <taxon>Splendidivirgaceae</taxon>
        <taxon>Agaribacillus</taxon>
    </lineage>
</organism>
<feature type="coiled-coil region" evidence="5">
    <location>
        <begin position="110"/>
        <end position="140"/>
    </location>
</feature>
<keyword evidence="3" id="KW-0731">Sigma factor</keyword>
<keyword evidence="2" id="KW-0805">Transcription regulation</keyword>
<feature type="domain" description="RNA polymerase sigma factor 70 region 4 type 2" evidence="7">
    <location>
        <begin position="119"/>
        <end position="168"/>
    </location>
</feature>
<evidence type="ECO:0000313" key="9">
    <source>
        <dbReference type="Proteomes" id="UP001172083"/>
    </source>
</evidence>
<dbReference type="CDD" id="cd06171">
    <property type="entry name" value="Sigma70_r4"/>
    <property type="match status" value="1"/>
</dbReference>
<dbReference type="Gene3D" id="1.10.1740.10">
    <property type="match status" value="1"/>
</dbReference>
<dbReference type="PANTHER" id="PTHR43133:SF46">
    <property type="entry name" value="RNA POLYMERASE SIGMA-70 FACTOR ECF SUBFAMILY"/>
    <property type="match status" value="1"/>
</dbReference>
<reference evidence="8" key="1">
    <citation type="submission" date="2023-06" db="EMBL/GenBank/DDBJ databases">
        <title>Genomic of Agaribacillus aureum.</title>
        <authorList>
            <person name="Wang G."/>
        </authorList>
    </citation>
    <scope>NUCLEOTIDE SEQUENCE</scope>
    <source>
        <strain evidence="8">BMA12</strain>
    </source>
</reference>
<evidence type="ECO:0000256" key="3">
    <source>
        <dbReference type="ARBA" id="ARBA00023082"/>
    </source>
</evidence>
<dbReference type="Pfam" id="PF04542">
    <property type="entry name" value="Sigma70_r2"/>
    <property type="match status" value="1"/>
</dbReference>
<dbReference type="InterPro" id="IPR039425">
    <property type="entry name" value="RNA_pol_sigma-70-like"/>
</dbReference>
<comment type="similarity">
    <text evidence="1">Belongs to the sigma-70 factor family. ECF subfamily.</text>
</comment>
<evidence type="ECO:0000313" key="8">
    <source>
        <dbReference type="EMBL" id="MDN5213494.1"/>
    </source>
</evidence>
<proteinExistence type="inferred from homology"/>
<dbReference type="Gene3D" id="1.10.10.10">
    <property type="entry name" value="Winged helix-like DNA-binding domain superfamily/Winged helix DNA-binding domain"/>
    <property type="match status" value="1"/>
</dbReference>
<keyword evidence="9" id="KW-1185">Reference proteome</keyword>
<comment type="caution">
    <text evidence="8">The sequence shown here is derived from an EMBL/GenBank/DDBJ whole genome shotgun (WGS) entry which is preliminary data.</text>
</comment>
<dbReference type="Proteomes" id="UP001172083">
    <property type="component" value="Unassembled WGS sequence"/>
</dbReference>
<feature type="domain" description="RNA polymerase sigma-70 region 2" evidence="6">
    <location>
        <begin position="23"/>
        <end position="87"/>
    </location>
</feature>
<dbReference type="InterPro" id="IPR014327">
    <property type="entry name" value="RNA_pol_sigma70_bacteroid"/>
</dbReference>
<evidence type="ECO:0000256" key="1">
    <source>
        <dbReference type="ARBA" id="ARBA00010641"/>
    </source>
</evidence>
<evidence type="ECO:0000256" key="5">
    <source>
        <dbReference type="SAM" id="Coils"/>
    </source>
</evidence>
<dbReference type="InterPro" id="IPR013324">
    <property type="entry name" value="RNA_pol_sigma_r3/r4-like"/>
</dbReference>
<dbReference type="RefSeq" id="WP_346758832.1">
    <property type="nucleotide sequence ID" value="NZ_JAUJEB010000003.1"/>
</dbReference>
<dbReference type="InterPro" id="IPR013249">
    <property type="entry name" value="RNA_pol_sigma70_r4_t2"/>
</dbReference>
<dbReference type="NCBIfam" id="TIGR02985">
    <property type="entry name" value="Sig70_bacteroi1"/>
    <property type="match status" value="1"/>
</dbReference>
<dbReference type="NCBIfam" id="TIGR02937">
    <property type="entry name" value="sigma70-ECF"/>
    <property type="match status" value="1"/>
</dbReference>
<dbReference type="InterPro" id="IPR013325">
    <property type="entry name" value="RNA_pol_sigma_r2"/>
</dbReference>
<keyword evidence="4" id="KW-0804">Transcription</keyword>
<dbReference type="SUPFAM" id="SSF88659">
    <property type="entry name" value="Sigma3 and sigma4 domains of RNA polymerase sigma factors"/>
    <property type="match status" value="1"/>
</dbReference>
<dbReference type="InterPro" id="IPR036388">
    <property type="entry name" value="WH-like_DNA-bd_sf"/>
</dbReference>
<evidence type="ECO:0000259" key="7">
    <source>
        <dbReference type="Pfam" id="PF08281"/>
    </source>
</evidence>
<sequence length="180" mass="21372">MQKLKKELLERLLSGDANAFEELYDLYREPAIRFCNTILKDVEESENIIQEVFLKIWNKRETINPTLNFTSYLFTIIKNSVFDQLKEIKKNEALKEMYWQNVLVYKAVDSDIKEERLLKVKKAVEELSEKRKRIIKLNYEEGKSYEEIANQLNISKNTVKNQLIKAKQIIRKQLEVVPVS</sequence>
<evidence type="ECO:0000256" key="2">
    <source>
        <dbReference type="ARBA" id="ARBA00023015"/>
    </source>
</evidence>
<keyword evidence="5" id="KW-0175">Coiled coil</keyword>
<accession>A0ABT8L6W1</accession>